<dbReference type="SUPFAM" id="SSF53850">
    <property type="entry name" value="Periplasmic binding protein-like II"/>
    <property type="match status" value="1"/>
</dbReference>
<evidence type="ECO:0000256" key="2">
    <source>
        <dbReference type="ARBA" id="ARBA00005695"/>
    </source>
</evidence>
<comment type="similarity">
    <text evidence="2">Belongs to the bacterial solute-binding protein 5 family.</text>
</comment>
<keyword evidence="8" id="KW-1185">Reference proteome</keyword>
<comment type="subcellular location">
    <subcellularLocation>
        <location evidence="1">Cell envelope</location>
    </subcellularLocation>
</comment>
<dbReference type="Proteomes" id="UP000293671">
    <property type="component" value="Unassembled WGS sequence"/>
</dbReference>
<feature type="domain" description="Solute-binding protein family 5" evidence="6">
    <location>
        <begin position="81"/>
        <end position="517"/>
    </location>
</feature>
<name>A0A4Q7VWN8_9BURK</name>
<dbReference type="InterPro" id="IPR039424">
    <property type="entry name" value="SBP_5"/>
</dbReference>
<dbReference type="PIRSF" id="PIRSF002741">
    <property type="entry name" value="MppA"/>
    <property type="match status" value="1"/>
</dbReference>
<dbReference type="GO" id="GO:0043190">
    <property type="term" value="C:ATP-binding cassette (ABC) transporter complex"/>
    <property type="evidence" value="ECO:0007669"/>
    <property type="project" value="InterPro"/>
</dbReference>
<evidence type="ECO:0000256" key="3">
    <source>
        <dbReference type="ARBA" id="ARBA00022448"/>
    </source>
</evidence>
<proteinExistence type="inferred from homology"/>
<reference evidence="7 8" key="1">
    <citation type="submission" date="2019-02" db="EMBL/GenBank/DDBJ databases">
        <title>Genomic Encyclopedia of Type Strains, Phase IV (KMG-IV): sequencing the most valuable type-strain genomes for metagenomic binning, comparative biology and taxonomic classification.</title>
        <authorList>
            <person name="Goeker M."/>
        </authorList>
    </citation>
    <scope>NUCLEOTIDE SEQUENCE [LARGE SCALE GENOMIC DNA]</scope>
    <source>
        <strain evidence="7 8">DSM 19570</strain>
    </source>
</reference>
<dbReference type="Gene3D" id="3.10.105.10">
    <property type="entry name" value="Dipeptide-binding Protein, Domain 3"/>
    <property type="match status" value="1"/>
</dbReference>
<evidence type="ECO:0000313" key="8">
    <source>
        <dbReference type="Proteomes" id="UP000293671"/>
    </source>
</evidence>
<dbReference type="OrthoDB" id="9801912at2"/>
<dbReference type="InterPro" id="IPR030678">
    <property type="entry name" value="Peptide/Ni-bd"/>
</dbReference>
<organism evidence="7 8">
    <name type="scientific">Rivibacter subsaxonicus</name>
    <dbReference type="NCBI Taxonomy" id="457575"/>
    <lineage>
        <taxon>Bacteria</taxon>
        <taxon>Pseudomonadati</taxon>
        <taxon>Pseudomonadota</taxon>
        <taxon>Betaproteobacteria</taxon>
        <taxon>Burkholderiales</taxon>
        <taxon>Rivibacter</taxon>
    </lineage>
</organism>
<dbReference type="InterPro" id="IPR000914">
    <property type="entry name" value="SBP_5_dom"/>
</dbReference>
<evidence type="ECO:0000256" key="5">
    <source>
        <dbReference type="SAM" id="SignalP"/>
    </source>
</evidence>
<dbReference type="AlphaFoldDB" id="A0A4Q7VWN8"/>
<accession>A0A4Q7VWN8</accession>
<evidence type="ECO:0000313" key="7">
    <source>
        <dbReference type="EMBL" id="RZU01043.1"/>
    </source>
</evidence>
<dbReference type="Gene3D" id="3.40.190.10">
    <property type="entry name" value="Periplasmic binding protein-like II"/>
    <property type="match status" value="1"/>
</dbReference>
<dbReference type="PANTHER" id="PTHR30290">
    <property type="entry name" value="PERIPLASMIC BINDING COMPONENT OF ABC TRANSPORTER"/>
    <property type="match status" value="1"/>
</dbReference>
<keyword evidence="4 5" id="KW-0732">Signal</keyword>
<dbReference type="PANTHER" id="PTHR30290:SF10">
    <property type="entry name" value="PERIPLASMIC OLIGOPEPTIDE-BINDING PROTEIN-RELATED"/>
    <property type="match status" value="1"/>
</dbReference>
<evidence type="ECO:0000256" key="1">
    <source>
        <dbReference type="ARBA" id="ARBA00004196"/>
    </source>
</evidence>
<keyword evidence="3" id="KW-0813">Transport</keyword>
<dbReference type="RefSeq" id="WP_130431460.1">
    <property type="nucleotide sequence ID" value="NZ_SHKP01000005.1"/>
</dbReference>
<sequence>MKTGRLRAWLGGALLATSLAVSAADAPPAPGASKTLRYAFLVAETGFDPAQISDVYSRIVTAHVFETLLTYDHLARPYKLRPLTVREMPEIADDFRSFTFHLKPGIYFADDPAFKGQRRELTAQDYVYSIKRIFDPKLKSPHQQLLDDEGFIGLRELREEALKTGRFDYDREVEGLKAIDRYTLRVKLHESRPRHLAIWASRDRFGALAREVVEAYGDKIMEHPVGTGPFVLKEWRRSSRMVLERNPGYREEFYDAEPGAEDAEGQALLARLRGRRLPMIDRVEIAVIEESQPRWLSFQNGEHDLLERLPNEFANLAVPGGQLAPNLKKRGIQKYRVPAADVTLTVFNMENPLVGGYAPEKVALRRAMVLGTDIAREIRLARRDQAIAAQSIVPPGTTGYRADLRTEMGEFDLARAKALLDVYGYVDRDGDGWREQPDGAPLLLELASQSDQQTRQLDELWKKNMDALGLRSVLKTAQWPENLKAVRNGKFMIWRVASSSDTPDGQSTLERIYGPASGKGNLARFRLAALDKVYEELKQLPDGPQRQALFDEATKLFVAYAPYRVHVHRILTDLSYPWVTGYRRPPFWLDWWQYVDIDESQRPVTH</sequence>
<feature type="chain" id="PRO_5020813260" evidence="5">
    <location>
        <begin position="24"/>
        <end position="606"/>
    </location>
</feature>
<dbReference type="GO" id="GO:0030288">
    <property type="term" value="C:outer membrane-bounded periplasmic space"/>
    <property type="evidence" value="ECO:0007669"/>
    <property type="project" value="UniProtKB-ARBA"/>
</dbReference>
<dbReference type="GO" id="GO:1904680">
    <property type="term" value="F:peptide transmembrane transporter activity"/>
    <property type="evidence" value="ECO:0007669"/>
    <property type="project" value="TreeGrafter"/>
</dbReference>
<protein>
    <submittedName>
        <fullName evidence="7">ABC-type transport system substrate-binding protein</fullName>
    </submittedName>
</protein>
<dbReference type="Pfam" id="PF00496">
    <property type="entry name" value="SBP_bac_5"/>
    <property type="match status" value="1"/>
</dbReference>
<comment type="caution">
    <text evidence="7">The sequence shown here is derived from an EMBL/GenBank/DDBJ whole genome shotgun (WGS) entry which is preliminary data.</text>
</comment>
<gene>
    <name evidence="7" type="ORF">EV670_1757</name>
</gene>
<feature type="signal peptide" evidence="5">
    <location>
        <begin position="1"/>
        <end position="23"/>
    </location>
</feature>
<evidence type="ECO:0000259" key="6">
    <source>
        <dbReference type="Pfam" id="PF00496"/>
    </source>
</evidence>
<evidence type="ECO:0000256" key="4">
    <source>
        <dbReference type="ARBA" id="ARBA00022729"/>
    </source>
</evidence>
<dbReference type="EMBL" id="SHKP01000005">
    <property type="protein sequence ID" value="RZU01043.1"/>
    <property type="molecule type" value="Genomic_DNA"/>
</dbReference>
<dbReference type="GO" id="GO:0015833">
    <property type="term" value="P:peptide transport"/>
    <property type="evidence" value="ECO:0007669"/>
    <property type="project" value="TreeGrafter"/>
</dbReference>